<reference evidence="1 2" key="1">
    <citation type="submission" date="2013-12" db="EMBL/GenBank/DDBJ databases">
        <title>The Genome Sequence of Bartonella quintana JK 73.</title>
        <authorList>
            <consortium name="The Broad Institute Genomics Platform"/>
            <consortium name="The Broad Institute Genome Sequencing Center for Infectious Disease"/>
            <person name="Feldgarden M."/>
            <person name="Kirby J."/>
            <person name="Birtles R."/>
            <person name="Dasch G."/>
            <person name="Hendrix L."/>
            <person name="Koehler J."/>
            <person name="Kosoy M."/>
            <person name="Young S."/>
            <person name="Zeng Q."/>
            <person name="Gargeya S."/>
            <person name="Fitzgerald M."/>
            <person name="Abouelleil A."/>
            <person name="Alvarado L."/>
            <person name="Chapman S.B."/>
            <person name="Gainer-Dewar J."/>
            <person name="Goldberg J."/>
            <person name="Griggs A."/>
            <person name="Gujja S."/>
            <person name="Hansen M."/>
            <person name="Howarth C."/>
            <person name="Imamovic A."/>
            <person name="Ireland A."/>
            <person name="Larimer J."/>
            <person name="McCowan C."/>
            <person name="Murphy C."/>
            <person name="Pearson M."/>
            <person name="Poon T.W."/>
            <person name="Priest M."/>
            <person name="Roberts A."/>
            <person name="Saif S."/>
            <person name="Shea T."/>
            <person name="Sykes S."/>
            <person name="Wortman J."/>
            <person name="Nusbaum C."/>
            <person name="Birren B."/>
        </authorList>
    </citation>
    <scope>NUCLEOTIDE SEQUENCE [LARGE SCALE GENOMIC DNA]</scope>
    <source>
        <strain evidence="1 2">JK 73</strain>
    </source>
</reference>
<evidence type="ECO:0000313" key="1">
    <source>
        <dbReference type="EMBL" id="ETS17453.1"/>
    </source>
</evidence>
<dbReference type="EMBL" id="AZZX01000001">
    <property type="protein sequence ID" value="ETS17453.1"/>
    <property type="molecule type" value="Genomic_DNA"/>
</dbReference>
<proteinExistence type="predicted"/>
<accession>W3U3T1</accession>
<protein>
    <submittedName>
        <fullName evidence="1">Uncharacterized protein</fullName>
    </submittedName>
</protein>
<sequence>MSGGGVCMRAWCLRELVPGGGTGVWGNLCLGTRGDVVRLLMIIDAPHDAHQIYQVFRSLL</sequence>
<dbReference type="AlphaFoldDB" id="W3U3T1"/>
<organism evidence="1 2">
    <name type="scientific">Bartonella quintana JK 73</name>
    <dbReference type="NCBI Taxonomy" id="1402976"/>
    <lineage>
        <taxon>Bacteria</taxon>
        <taxon>Pseudomonadati</taxon>
        <taxon>Pseudomonadota</taxon>
        <taxon>Alphaproteobacteria</taxon>
        <taxon>Hyphomicrobiales</taxon>
        <taxon>Bartonellaceae</taxon>
        <taxon>Bartonella</taxon>
    </lineage>
</organism>
<dbReference type="Proteomes" id="UP000018945">
    <property type="component" value="Unassembled WGS sequence"/>
</dbReference>
<dbReference type="HOGENOM" id="CLU_2931940_0_0_5"/>
<comment type="caution">
    <text evidence="1">The sequence shown here is derived from an EMBL/GenBank/DDBJ whole genome shotgun (WGS) entry which is preliminary data.</text>
</comment>
<name>W3U3T1_BARQI</name>
<gene>
    <name evidence="1" type="ORF">Q649_00033</name>
</gene>
<evidence type="ECO:0000313" key="2">
    <source>
        <dbReference type="Proteomes" id="UP000018945"/>
    </source>
</evidence>
<dbReference type="PATRIC" id="fig|1402976.3.peg.38"/>